<dbReference type="EMBL" id="CP039865">
    <property type="protein sequence ID" value="QCK87217.1"/>
    <property type="molecule type" value="Genomic_DNA"/>
</dbReference>
<evidence type="ECO:0000313" key="2">
    <source>
        <dbReference type="Proteomes" id="UP000298588"/>
    </source>
</evidence>
<dbReference type="RefSeq" id="WP_137100546.1">
    <property type="nucleotide sequence ID" value="NZ_CP039865.1"/>
</dbReference>
<accession>A0A4D7QQP2</accession>
<sequence>MTHKILGLGLAAAIGLAGIVLPQAAEARPVRLTTTLKAYGGNGAYLAIYLIDPQGRFHSTLRVAGGKAKYHRHLTGWFRGSNGRIDGTTGASVGSGQTLRISVDIADALIDAGYQIQIDSAVENERDVPADVTVPLAAGNAGRAIAGRGYVQSFAFDM</sequence>
<organism evidence="1 2">
    <name type="scientific">Phreatobacter aquaticus</name>
    <dbReference type="NCBI Taxonomy" id="2570229"/>
    <lineage>
        <taxon>Bacteria</taxon>
        <taxon>Pseudomonadati</taxon>
        <taxon>Pseudomonadota</taxon>
        <taxon>Alphaproteobacteria</taxon>
        <taxon>Hyphomicrobiales</taxon>
        <taxon>Phreatobacteraceae</taxon>
        <taxon>Phreatobacter</taxon>
    </lineage>
</organism>
<reference evidence="1 2" key="1">
    <citation type="submission" date="2019-04" db="EMBL/GenBank/DDBJ databases">
        <title>Phreatobacter aquaticus sp. nov.</title>
        <authorList>
            <person name="Choi A."/>
            <person name="Baek K."/>
        </authorList>
    </citation>
    <scope>NUCLEOTIDE SEQUENCE [LARGE SCALE GENOMIC DNA]</scope>
    <source>
        <strain evidence="1 2">NMCR1094</strain>
    </source>
</reference>
<name>A0A4D7QQP2_9HYPH</name>
<dbReference type="InterPro" id="IPR014469">
    <property type="entry name" value="DUF2271"/>
</dbReference>
<evidence type="ECO:0000313" key="1">
    <source>
        <dbReference type="EMBL" id="QCK87217.1"/>
    </source>
</evidence>
<protein>
    <submittedName>
        <fullName evidence="1">DUF2271 domain-containing protein</fullName>
    </submittedName>
</protein>
<dbReference type="AlphaFoldDB" id="A0A4D7QQP2"/>
<proteinExistence type="predicted"/>
<dbReference type="OrthoDB" id="6057843at2"/>
<gene>
    <name evidence="1" type="ORF">E8L99_16360</name>
</gene>
<dbReference type="Pfam" id="PF10029">
    <property type="entry name" value="DUF2271"/>
    <property type="match status" value="1"/>
</dbReference>
<dbReference type="KEGG" id="paqt:E8L99_16360"/>
<keyword evidence="2" id="KW-1185">Reference proteome</keyword>
<dbReference type="Proteomes" id="UP000298588">
    <property type="component" value="Chromosome"/>
</dbReference>